<evidence type="ECO:0000313" key="1">
    <source>
        <dbReference type="EMBL" id="MPM73875.1"/>
    </source>
</evidence>
<proteinExistence type="predicted"/>
<sequence>MLHAQGFCHKAGQNVDLVAGGRGNEQVGPPRVCFFLHVGACAVAAHPHHVVDIDDVLQKLGVLVDDGDAVLLGKMLRQRQPDFPGAHDHNFHR</sequence>
<dbReference type="AlphaFoldDB" id="A0A645CAC2"/>
<gene>
    <name evidence="1" type="ORF">SDC9_120860</name>
</gene>
<dbReference type="EMBL" id="VSSQ01025623">
    <property type="protein sequence ID" value="MPM73875.1"/>
    <property type="molecule type" value="Genomic_DNA"/>
</dbReference>
<reference evidence="1" key="1">
    <citation type="submission" date="2019-08" db="EMBL/GenBank/DDBJ databases">
        <authorList>
            <person name="Kucharzyk K."/>
            <person name="Murdoch R.W."/>
            <person name="Higgins S."/>
            <person name="Loffler F."/>
        </authorList>
    </citation>
    <scope>NUCLEOTIDE SEQUENCE</scope>
</reference>
<protein>
    <submittedName>
        <fullName evidence="1">Uncharacterized protein</fullName>
    </submittedName>
</protein>
<accession>A0A645CAC2</accession>
<organism evidence="1">
    <name type="scientific">bioreactor metagenome</name>
    <dbReference type="NCBI Taxonomy" id="1076179"/>
    <lineage>
        <taxon>unclassified sequences</taxon>
        <taxon>metagenomes</taxon>
        <taxon>ecological metagenomes</taxon>
    </lineage>
</organism>
<name>A0A645CAC2_9ZZZZ</name>
<comment type="caution">
    <text evidence="1">The sequence shown here is derived from an EMBL/GenBank/DDBJ whole genome shotgun (WGS) entry which is preliminary data.</text>
</comment>